<dbReference type="InterPro" id="IPR051839">
    <property type="entry name" value="RD_transcriptional_regulator"/>
</dbReference>
<feature type="region of interest" description="Disordered" evidence="8">
    <location>
        <begin position="439"/>
        <end position="517"/>
    </location>
</feature>
<evidence type="ECO:0000256" key="4">
    <source>
        <dbReference type="ARBA" id="ARBA00023015"/>
    </source>
</evidence>
<evidence type="ECO:0000256" key="1">
    <source>
        <dbReference type="ARBA" id="ARBA00004123"/>
    </source>
</evidence>
<feature type="region of interest" description="Disordered" evidence="8">
    <location>
        <begin position="151"/>
        <end position="220"/>
    </location>
</feature>
<evidence type="ECO:0000256" key="8">
    <source>
        <dbReference type="SAM" id="MobiDB-lite"/>
    </source>
</evidence>
<feature type="region of interest" description="Disordered" evidence="8">
    <location>
        <begin position="70"/>
        <end position="94"/>
    </location>
</feature>
<name>A0A151ITF5_9HYME</name>
<keyword evidence="11" id="KW-1185">Reference proteome</keyword>
<evidence type="ECO:0000256" key="3">
    <source>
        <dbReference type="ARBA" id="ARBA00022553"/>
    </source>
</evidence>
<keyword evidence="3" id="KW-0597">Phosphoprotein</keyword>
<dbReference type="Gene3D" id="1.10.10.10">
    <property type="entry name" value="Winged helix-like DNA-binding domain superfamily/Winged helix DNA-binding domain"/>
    <property type="match status" value="1"/>
</dbReference>
<feature type="domain" description="HTH psq-type" evidence="9">
    <location>
        <begin position="210"/>
        <end position="261"/>
    </location>
</feature>
<gene>
    <name evidence="10" type="ORF">ALC57_17647</name>
</gene>
<comment type="subcellular location">
    <subcellularLocation>
        <location evidence="1 7">Nucleus</location>
    </subcellularLocation>
</comment>
<proteinExistence type="predicted"/>
<evidence type="ECO:0000313" key="11">
    <source>
        <dbReference type="Proteomes" id="UP000078492"/>
    </source>
</evidence>
<feature type="compositionally biased region" description="Polar residues" evidence="8">
    <location>
        <begin position="508"/>
        <end position="517"/>
    </location>
</feature>
<dbReference type="PROSITE" id="PS50960">
    <property type="entry name" value="HTH_PSQ"/>
    <property type="match status" value="1"/>
</dbReference>
<dbReference type="Proteomes" id="UP000078492">
    <property type="component" value="Unassembled WGS sequence"/>
</dbReference>
<feature type="compositionally biased region" description="Low complexity" evidence="8">
    <location>
        <begin position="289"/>
        <end position="306"/>
    </location>
</feature>
<evidence type="ECO:0000313" key="10">
    <source>
        <dbReference type="EMBL" id="KYN10232.1"/>
    </source>
</evidence>
<protein>
    <submittedName>
        <fullName evidence="10">Protein distal antenna</fullName>
    </submittedName>
</protein>
<feature type="compositionally biased region" description="Polar residues" evidence="8">
    <location>
        <begin position="456"/>
        <end position="495"/>
    </location>
</feature>
<dbReference type="AlphaFoldDB" id="A0A151ITF5"/>
<keyword evidence="4" id="KW-0805">Transcription regulation</keyword>
<sequence>MRKPRSVVGIWRDAKEVLTKQASLGNEPQASCRNSRSGRETRKYAGVSGFLPARRLLSRSLRVASAYVSGEPNDRNEVNGASAVGDDETPWPGQKSRRVVYRYYRAGSGSDSAPSKNKTISEQSVKCPSVIVTTKNSKLAQLQEAAVLDLSPESGGSVDRRDRRPTRRQHNTSNYRPNYMVGGRFESNLNVGDPGPSSSRSTMPRNESRQAGKRPLRALTPQEKIDAINRVHNGESKAAVARDIGVPESTLRGWCKAEEKIISQVNNIKTSGTTLSGTSLAGYEHILTSSSDNSNNSGAGGSSSRSTPTAQATMLGLPVSTSGVTERAEEFEAGPSQKRIKLENSSSGSMMPNNISTSARAPIVSDTMFSPYLYNMISGDLNKAAALLNSFTTKPADYFHLAGYSTTMNFINDLARNNGTVNNTTLALNVLKQHQQLQQTNNTLPNGNKKKHSAPGLTSTMDIPKPSSRTQNNQSPNMEKSSGSVSQFNYENSMPSTSTSSSDPVANVPQSKTSRNSKSLTSIIDSLHHPYVPPPNSVKGVTFDAVNNNNNDDDMDNETARQNYPDALPPGCNEMVKYCDKLLDWLHRHGSPVSTMKQVGHIQRISTRLQDWIQKSKKGFPQRINGTS</sequence>
<feature type="compositionally biased region" description="Polar residues" evidence="8">
    <location>
        <begin position="21"/>
        <end position="35"/>
    </location>
</feature>
<accession>A0A151ITF5</accession>
<dbReference type="EMBL" id="KQ981022">
    <property type="protein sequence ID" value="KYN10232.1"/>
    <property type="molecule type" value="Genomic_DNA"/>
</dbReference>
<dbReference type="PANTHER" id="PTHR33215:SF13">
    <property type="entry name" value="PROTEIN DISTAL ANTENNA"/>
    <property type="match status" value="1"/>
</dbReference>
<evidence type="ECO:0000256" key="7">
    <source>
        <dbReference type="PROSITE-ProRule" id="PRU00320"/>
    </source>
</evidence>
<feature type="DNA-binding region" description="H-T-H motif" evidence="7">
    <location>
        <begin position="237"/>
        <end position="257"/>
    </location>
</feature>
<dbReference type="InterPro" id="IPR007889">
    <property type="entry name" value="HTH_Psq"/>
</dbReference>
<dbReference type="InterPro" id="IPR036388">
    <property type="entry name" value="WH-like_DNA-bd_sf"/>
</dbReference>
<keyword evidence="5 7" id="KW-0238">DNA-binding</keyword>
<keyword evidence="6" id="KW-0804">Transcription</keyword>
<feature type="region of interest" description="Disordered" evidence="8">
    <location>
        <begin position="21"/>
        <end position="43"/>
    </location>
</feature>
<feature type="compositionally biased region" description="Polar residues" evidence="8">
    <location>
        <begin position="343"/>
        <end position="354"/>
    </location>
</feature>
<keyword evidence="2" id="KW-0217">Developmental protein</keyword>
<feature type="compositionally biased region" description="Polar residues" evidence="8">
    <location>
        <begin position="196"/>
        <end position="205"/>
    </location>
</feature>
<dbReference type="PANTHER" id="PTHR33215">
    <property type="entry name" value="PROTEIN DISTAL ANTENNA"/>
    <property type="match status" value="1"/>
</dbReference>
<dbReference type="GO" id="GO:0005634">
    <property type="term" value="C:nucleus"/>
    <property type="evidence" value="ECO:0007669"/>
    <property type="project" value="UniProtKB-SubCell"/>
</dbReference>
<evidence type="ECO:0000256" key="5">
    <source>
        <dbReference type="ARBA" id="ARBA00023125"/>
    </source>
</evidence>
<reference evidence="10 11" key="1">
    <citation type="submission" date="2015-09" db="EMBL/GenBank/DDBJ databases">
        <title>Trachymyrmex cornetzi WGS genome.</title>
        <authorList>
            <person name="Nygaard S."/>
            <person name="Hu H."/>
            <person name="Boomsma J."/>
            <person name="Zhang G."/>
        </authorList>
    </citation>
    <scope>NUCLEOTIDE SEQUENCE [LARGE SCALE GENOMIC DNA]</scope>
    <source>
        <strain evidence="10">Tcor2-1</strain>
        <tissue evidence="10">Whole body</tissue>
    </source>
</reference>
<dbReference type="GO" id="GO:0003677">
    <property type="term" value="F:DNA binding"/>
    <property type="evidence" value="ECO:0007669"/>
    <property type="project" value="UniProtKB-UniRule"/>
</dbReference>
<dbReference type="InterPro" id="IPR009057">
    <property type="entry name" value="Homeodomain-like_sf"/>
</dbReference>
<feature type="region of interest" description="Disordered" evidence="8">
    <location>
        <begin position="289"/>
        <end position="354"/>
    </location>
</feature>
<evidence type="ECO:0000256" key="2">
    <source>
        <dbReference type="ARBA" id="ARBA00022473"/>
    </source>
</evidence>
<keyword evidence="7" id="KW-0539">Nucleus</keyword>
<organism evidence="10 11">
    <name type="scientific">Trachymyrmex cornetzi</name>
    <dbReference type="NCBI Taxonomy" id="471704"/>
    <lineage>
        <taxon>Eukaryota</taxon>
        <taxon>Metazoa</taxon>
        <taxon>Ecdysozoa</taxon>
        <taxon>Arthropoda</taxon>
        <taxon>Hexapoda</taxon>
        <taxon>Insecta</taxon>
        <taxon>Pterygota</taxon>
        <taxon>Neoptera</taxon>
        <taxon>Endopterygota</taxon>
        <taxon>Hymenoptera</taxon>
        <taxon>Apocrita</taxon>
        <taxon>Aculeata</taxon>
        <taxon>Formicoidea</taxon>
        <taxon>Formicidae</taxon>
        <taxon>Myrmicinae</taxon>
        <taxon>Trachymyrmex</taxon>
    </lineage>
</organism>
<evidence type="ECO:0000256" key="6">
    <source>
        <dbReference type="ARBA" id="ARBA00023163"/>
    </source>
</evidence>
<dbReference type="Pfam" id="PF04218">
    <property type="entry name" value="CENP-B_N"/>
    <property type="match status" value="1"/>
</dbReference>
<evidence type="ECO:0000259" key="9">
    <source>
        <dbReference type="PROSITE" id="PS50960"/>
    </source>
</evidence>
<dbReference type="SUPFAM" id="SSF46689">
    <property type="entry name" value="Homeodomain-like"/>
    <property type="match status" value="1"/>
</dbReference>